<dbReference type="EMBL" id="CP072754">
    <property type="protein sequence ID" value="QUC18270.1"/>
    <property type="molecule type" value="Genomic_DNA"/>
</dbReference>
<keyword evidence="2" id="KW-0472">Membrane</keyword>
<feature type="region of interest" description="Disordered" evidence="1">
    <location>
        <begin position="13"/>
        <end position="32"/>
    </location>
</feature>
<gene>
    <name evidence="3" type="ORF">UV8b_02511</name>
</gene>
<keyword evidence="2" id="KW-1133">Transmembrane helix</keyword>
<protein>
    <submittedName>
        <fullName evidence="3">Uncharacterized protein</fullName>
    </submittedName>
</protein>
<proteinExistence type="predicted"/>
<feature type="compositionally biased region" description="Low complexity" evidence="1">
    <location>
        <begin position="103"/>
        <end position="119"/>
    </location>
</feature>
<sequence>MTVLDAFSQQAQHGDCCNSNSNSNSNSMGRGASTSRCVLNHHLCNSPRKRNDLADSSRDPNSITAPAATKTKTDSGITHTIPNNSVVTVTKHTVIFSEAPSVSTTSLTTAEPESTSETGPPTPACQTCSQAPASTARPPDAGSLGISSGAIAGAATGAAVILALVVVICVVSRRRARRGEHPDPVETETLGRRSPVEGGYEKHAGADAHCGSDPFAPFGGRADQTDYRHRPPSGTFEMDGTGIAPVELPAVSVTEVANDGETVMSGRAVCPVKKDIFDPTLNLGSANWPTGKYHVPE</sequence>
<dbReference type="AlphaFoldDB" id="A0A8E5HN16"/>
<feature type="region of interest" description="Disordered" evidence="1">
    <location>
        <begin position="100"/>
        <end position="140"/>
    </location>
</feature>
<dbReference type="KEGG" id="uvi:66063289"/>
<feature type="region of interest" description="Disordered" evidence="1">
    <location>
        <begin position="48"/>
        <end position="81"/>
    </location>
</feature>
<feature type="compositionally biased region" description="Polar residues" evidence="1">
    <location>
        <begin position="124"/>
        <end position="133"/>
    </location>
</feature>
<evidence type="ECO:0000313" key="4">
    <source>
        <dbReference type="Proteomes" id="UP000027002"/>
    </source>
</evidence>
<feature type="compositionally biased region" description="Low complexity" evidence="1">
    <location>
        <begin position="18"/>
        <end position="27"/>
    </location>
</feature>
<organism evidence="3 4">
    <name type="scientific">Ustilaginoidea virens</name>
    <name type="common">Rice false smut fungus</name>
    <name type="synonym">Villosiclava virens</name>
    <dbReference type="NCBI Taxonomy" id="1159556"/>
    <lineage>
        <taxon>Eukaryota</taxon>
        <taxon>Fungi</taxon>
        <taxon>Dikarya</taxon>
        <taxon>Ascomycota</taxon>
        <taxon>Pezizomycotina</taxon>
        <taxon>Sordariomycetes</taxon>
        <taxon>Hypocreomycetidae</taxon>
        <taxon>Hypocreales</taxon>
        <taxon>Clavicipitaceae</taxon>
        <taxon>Ustilaginoidea</taxon>
    </lineage>
</organism>
<feature type="compositionally biased region" description="Basic and acidic residues" evidence="1">
    <location>
        <begin position="49"/>
        <end position="58"/>
    </location>
</feature>
<evidence type="ECO:0000313" key="3">
    <source>
        <dbReference type="EMBL" id="QUC18270.1"/>
    </source>
</evidence>
<dbReference type="GeneID" id="66063289"/>
<evidence type="ECO:0000256" key="2">
    <source>
        <dbReference type="SAM" id="Phobius"/>
    </source>
</evidence>
<keyword evidence="4" id="KW-1185">Reference proteome</keyword>
<feature type="compositionally biased region" description="Basic and acidic residues" evidence="1">
    <location>
        <begin position="179"/>
        <end position="206"/>
    </location>
</feature>
<keyword evidence="2" id="KW-0812">Transmembrane</keyword>
<evidence type="ECO:0000256" key="1">
    <source>
        <dbReference type="SAM" id="MobiDB-lite"/>
    </source>
</evidence>
<dbReference type="RefSeq" id="XP_042995943.1">
    <property type="nucleotide sequence ID" value="XM_043140009.1"/>
</dbReference>
<feature type="transmembrane region" description="Helical" evidence="2">
    <location>
        <begin position="150"/>
        <end position="171"/>
    </location>
</feature>
<dbReference type="Proteomes" id="UP000027002">
    <property type="component" value="Chromosome 2"/>
</dbReference>
<reference evidence="3" key="1">
    <citation type="submission" date="2020-03" db="EMBL/GenBank/DDBJ databases">
        <title>A mixture of massive structural variations and highly conserved coding sequences in Ustilaginoidea virens genome.</title>
        <authorList>
            <person name="Zhang K."/>
            <person name="Zhao Z."/>
            <person name="Zhang Z."/>
            <person name="Li Y."/>
            <person name="Hsiang T."/>
            <person name="Sun W."/>
        </authorList>
    </citation>
    <scope>NUCLEOTIDE SEQUENCE</scope>
    <source>
        <strain evidence="3">UV-8b</strain>
    </source>
</reference>
<accession>A0A8E5HN16</accession>
<dbReference type="OrthoDB" id="5431298at2759"/>
<feature type="region of interest" description="Disordered" evidence="1">
    <location>
        <begin position="175"/>
        <end position="236"/>
    </location>
</feature>
<name>A0A8E5HN16_USTVR</name>